<evidence type="ECO:0000259" key="1">
    <source>
        <dbReference type="Pfam" id="PF01521"/>
    </source>
</evidence>
<organism evidence="2">
    <name type="scientific">freshwater metagenome</name>
    <dbReference type="NCBI Taxonomy" id="449393"/>
    <lineage>
        <taxon>unclassified sequences</taxon>
        <taxon>metagenomes</taxon>
        <taxon>ecological metagenomes</taxon>
    </lineage>
</organism>
<name>A0A6J6NIM2_9ZZZZ</name>
<dbReference type="AlphaFoldDB" id="A0A6J6NIM2"/>
<evidence type="ECO:0000313" key="2">
    <source>
        <dbReference type="EMBL" id="CAB4684738.1"/>
    </source>
</evidence>
<dbReference type="Pfam" id="PF01521">
    <property type="entry name" value="Fe-S_biosyn"/>
    <property type="match status" value="1"/>
</dbReference>
<protein>
    <submittedName>
        <fullName evidence="2">Unannotated protein</fullName>
    </submittedName>
</protein>
<dbReference type="EMBL" id="CAEZXP010000001">
    <property type="protein sequence ID" value="CAB4684738.1"/>
    <property type="molecule type" value="Genomic_DNA"/>
</dbReference>
<proteinExistence type="predicted"/>
<sequence>MLELTDEAVESLRPICEDGGGLRFTAIDEGEDEAEIQVDEADGPAAGDVVVERDGARVFLDPAAAELLDDQILDVEAHGDHFHFGFLPQGE</sequence>
<dbReference type="InterPro" id="IPR035903">
    <property type="entry name" value="HesB-like_dom_sf"/>
</dbReference>
<dbReference type="SUPFAM" id="SSF89360">
    <property type="entry name" value="HesB-like domain"/>
    <property type="match status" value="1"/>
</dbReference>
<reference evidence="2" key="1">
    <citation type="submission" date="2020-05" db="EMBL/GenBank/DDBJ databases">
        <authorList>
            <person name="Chiriac C."/>
            <person name="Salcher M."/>
            <person name="Ghai R."/>
            <person name="Kavagutti S V."/>
        </authorList>
    </citation>
    <scope>NUCLEOTIDE SEQUENCE</scope>
</reference>
<gene>
    <name evidence="2" type="ORF">UFOPK2399_00199</name>
</gene>
<dbReference type="Gene3D" id="2.60.300.12">
    <property type="entry name" value="HesB-like domain"/>
    <property type="match status" value="1"/>
</dbReference>
<accession>A0A6J6NIM2</accession>
<dbReference type="InterPro" id="IPR000361">
    <property type="entry name" value="ATAP_core_dom"/>
</dbReference>
<feature type="domain" description="Core" evidence="1">
    <location>
        <begin position="2"/>
        <end position="84"/>
    </location>
</feature>